<evidence type="ECO:0000313" key="4">
    <source>
        <dbReference type="EMBL" id="HIX60560.1"/>
    </source>
</evidence>
<dbReference type="GO" id="GO:0044550">
    <property type="term" value="P:secondary metabolite biosynthetic process"/>
    <property type="evidence" value="ECO:0007669"/>
    <property type="project" value="TreeGrafter"/>
</dbReference>
<evidence type="ECO:0000313" key="5">
    <source>
        <dbReference type="Proteomes" id="UP000886817"/>
    </source>
</evidence>
<sequence length="516" mass="57989">MKKENRIQNVLEWLENSEQSHQCKTAVDDGEVSLTFHELLIWSRRIGSGISQVTSPKKPVAVFMEKSSVTLAAMFGVVYAGCFYVMIDPEQPPERIKKIFQVLQPETVVTQLGKQEQLAASGYRGTVLFITQLLQERILGERLGEIRRLSKETDLLYGIFTSGSTGTPKGIVVSHQAVIRFISHFTDLFAISEQDQIGNQAPFDFDVSVKDIYSSIKTGASLIIIPRKLFTSPARLLDYLCEKEVTTLIWAVSALCLVSSLKGLNYRVPDTVNKILFSGEAMPAKHLRSWQRALPGAVFVNLYGPSEITCNCTYYRVEHLADEEEKIPIGKAFPGREVFLMDETQKEIPMPGKVGEICVAGESLAEGYYGDPKQSREKFLLYPVDGKKIQRIYRTGDLGYYGKNGMLYFAGRRDFQIKHMGRRIELEEIENAMMGLESISSVCCIFDPDRQQIVAFYTGEEETGSIRQLLKAKIPAYMIPGKLIRLHRMPLNKNGKKDRGLLKRKIQGGILCGQSG</sequence>
<dbReference type="InterPro" id="IPR042099">
    <property type="entry name" value="ANL_N_sf"/>
</dbReference>
<dbReference type="GO" id="GO:0043041">
    <property type="term" value="P:amino acid activation for nonribosomal peptide biosynthetic process"/>
    <property type="evidence" value="ECO:0007669"/>
    <property type="project" value="TreeGrafter"/>
</dbReference>
<dbReference type="Gene3D" id="3.40.50.12780">
    <property type="entry name" value="N-terminal domain of ligase-like"/>
    <property type="match status" value="1"/>
</dbReference>
<evidence type="ECO:0000259" key="2">
    <source>
        <dbReference type="Pfam" id="PF00501"/>
    </source>
</evidence>
<feature type="domain" description="AMP-dependent synthetase/ligase" evidence="2">
    <location>
        <begin position="17"/>
        <end position="369"/>
    </location>
</feature>
<dbReference type="GO" id="GO:0031177">
    <property type="term" value="F:phosphopantetheine binding"/>
    <property type="evidence" value="ECO:0007669"/>
    <property type="project" value="TreeGrafter"/>
</dbReference>
<dbReference type="InterPro" id="IPR000873">
    <property type="entry name" value="AMP-dep_synth/lig_dom"/>
</dbReference>
<accession>A0A9D1WJY6</accession>
<dbReference type="NCBIfam" id="TIGR01733">
    <property type="entry name" value="AA-adenyl-dom"/>
    <property type="match status" value="1"/>
</dbReference>
<dbReference type="InterPro" id="IPR045851">
    <property type="entry name" value="AMP-bd_C_sf"/>
</dbReference>
<dbReference type="PANTHER" id="PTHR45527:SF1">
    <property type="entry name" value="FATTY ACID SYNTHASE"/>
    <property type="match status" value="1"/>
</dbReference>
<evidence type="ECO:0000256" key="1">
    <source>
        <dbReference type="SAM" id="Phobius"/>
    </source>
</evidence>
<proteinExistence type="predicted"/>
<dbReference type="PANTHER" id="PTHR45527">
    <property type="entry name" value="NONRIBOSOMAL PEPTIDE SYNTHETASE"/>
    <property type="match status" value="1"/>
</dbReference>
<dbReference type="InterPro" id="IPR025110">
    <property type="entry name" value="AMP-bd_C"/>
</dbReference>
<reference evidence="4" key="2">
    <citation type="submission" date="2021-04" db="EMBL/GenBank/DDBJ databases">
        <authorList>
            <person name="Gilroy R."/>
        </authorList>
    </citation>
    <scope>NUCLEOTIDE SEQUENCE</scope>
    <source>
        <strain evidence="4">ChiSjej1B19-8411</strain>
    </source>
</reference>
<evidence type="ECO:0000259" key="3">
    <source>
        <dbReference type="Pfam" id="PF13193"/>
    </source>
</evidence>
<keyword evidence="1" id="KW-0472">Membrane</keyword>
<dbReference type="AlphaFoldDB" id="A0A9D1WJY6"/>
<feature type="transmembrane region" description="Helical" evidence="1">
    <location>
        <begin position="67"/>
        <end position="87"/>
    </location>
</feature>
<name>A0A9D1WJY6_9FIRM</name>
<comment type="caution">
    <text evidence="4">The sequence shown here is derived from an EMBL/GenBank/DDBJ whole genome shotgun (WGS) entry which is preliminary data.</text>
</comment>
<dbReference type="Gene3D" id="3.30.300.30">
    <property type="match status" value="1"/>
</dbReference>
<reference evidence="4" key="1">
    <citation type="journal article" date="2021" name="PeerJ">
        <title>Extensive microbial diversity within the chicken gut microbiome revealed by metagenomics and culture.</title>
        <authorList>
            <person name="Gilroy R."/>
            <person name="Ravi A."/>
            <person name="Getino M."/>
            <person name="Pursley I."/>
            <person name="Horton D.L."/>
            <person name="Alikhan N.F."/>
            <person name="Baker D."/>
            <person name="Gharbi K."/>
            <person name="Hall N."/>
            <person name="Watson M."/>
            <person name="Adriaenssens E.M."/>
            <person name="Foster-Nyarko E."/>
            <person name="Jarju S."/>
            <person name="Secka A."/>
            <person name="Antonio M."/>
            <person name="Oren A."/>
            <person name="Chaudhuri R.R."/>
            <person name="La Ragione R."/>
            <person name="Hildebrand F."/>
            <person name="Pallen M.J."/>
        </authorList>
    </citation>
    <scope>NUCLEOTIDE SEQUENCE</scope>
    <source>
        <strain evidence="4">ChiSjej1B19-8411</strain>
    </source>
</reference>
<keyword evidence="1" id="KW-0812">Transmembrane</keyword>
<organism evidence="4 5">
    <name type="scientific">Candidatus Blautia gallistercoris</name>
    <dbReference type="NCBI Taxonomy" id="2838490"/>
    <lineage>
        <taxon>Bacteria</taxon>
        <taxon>Bacillati</taxon>
        <taxon>Bacillota</taxon>
        <taxon>Clostridia</taxon>
        <taxon>Lachnospirales</taxon>
        <taxon>Lachnospiraceae</taxon>
        <taxon>Blautia</taxon>
    </lineage>
</organism>
<keyword evidence="1" id="KW-1133">Transmembrane helix</keyword>
<dbReference type="GO" id="GO:0005737">
    <property type="term" value="C:cytoplasm"/>
    <property type="evidence" value="ECO:0007669"/>
    <property type="project" value="TreeGrafter"/>
</dbReference>
<dbReference type="SUPFAM" id="SSF56801">
    <property type="entry name" value="Acetyl-CoA synthetase-like"/>
    <property type="match status" value="1"/>
</dbReference>
<dbReference type="Pfam" id="PF13193">
    <property type="entry name" value="AMP-binding_C"/>
    <property type="match status" value="1"/>
</dbReference>
<dbReference type="InterPro" id="IPR010071">
    <property type="entry name" value="AA_adenyl_dom"/>
</dbReference>
<dbReference type="EMBL" id="DXEX01000271">
    <property type="protein sequence ID" value="HIX60560.1"/>
    <property type="molecule type" value="Genomic_DNA"/>
</dbReference>
<dbReference type="Pfam" id="PF00501">
    <property type="entry name" value="AMP-binding"/>
    <property type="match status" value="1"/>
</dbReference>
<gene>
    <name evidence="4" type="ORF">IAA45_12740</name>
</gene>
<protein>
    <submittedName>
        <fullName evidence="4">Amino acid adenylation domain-containing protein</fullName>
    </submittedName>
</protein>
<feature type="domain" description="AMP-binding enzyme C-terminal" evidence="3">
    <location>
        <begin position="428"/>
        <end position="496"/>
    </location>
</feature>
<dbReference type="CDD" id="cd05930">
    <property type="entry name" value="A_NRPS"/>
    <property type="match status" value="1"/>
</dbReference>
<dbReference type="Proteomes" id="UP000886817">
    <property type="component" value="Unassembled WGS sequence"/>
</dbReference>